<feature type="non-terminal residue" evidence="1">
    <location>
        <position position="1"/>
    </location>
</feature>
<proteinExistence type="predicted"/>
<reference evidence="1" key="1">
    <citation type="journal article" date="2014" name="Front. Microbiol.">
        <title>High frequency of phylogenetically diverse reductive dehalogenase-homologous genes in deep subseafloor sedimentary metagenomes.</title>
        <authorList>
            <person name="Kawai M."/>
            <person name="Futagami T."/>
            <person name="Toyoda A."/>
            <person name="Takaki Y."/>
            <person name="Nishi S."/>
            <person name="Hori S."/>
            <person name="Arai W."/>
            <person name="Tsubouchi T."/>
            <person name="Morono Y."/>
            <person name="Uchiyama I."/>
            <person name="Ito T."/>
            <person name="Fujiyama A."/>
            <person name="Inagaki F."/>
            <person name="Takami H."/>
        </authorList>
    </citation>
    <scope>NUCLEOTIDE SEQUENCE</scope>
    <source>
        <strain evidence="1">Expedition CK06-06</strain>
    </source>
</reference>
<accession>X1TRF1</accession>
<evidence type="ECO:0008006" key="2">
    <source>
        <dbReference type="Google" id="ProtNLM"/>
    </source>
</evidence>
<organism evidence="1">
    <name type="scientific">marine sediment metagenome</name>
    <dbReference type="NCBI Taxonomy" id="412755"/>
    <lineage>
        <taxon>unclassified sequences</taxon>
        <taxon>metagenomes</taxon>
        <taxon>ecological metagenomes</taxon>
    </lineage>
</organism>
<dbReference type="Gene3D" id="3.40.50.11900">
    <property type="match status" value="1"/>
</dbReference>
<evidence type="ECO:0000313" key="1">
    <source>
        <dbReference type="EMBL" id="GAI90135.1"/>
    </source>
</evidence>
<name>X1TRF1_9ZZZZ</name>
<sequence length="105" mass="12216">DKRAEKREAKQLLSEEMGGHGFESIYNTAWYGKNGFDGIIHLLPLSCMPESTVEVLLDQVAQKYEIPIYRFPIDENNFEAGFNTRLETFVSMLNRKKKNEVLPRY</sequence>
<protein>
    <recommendedName>
        <fullName evidence="2">DUF2229 domain-containing protein</fullName>
    </recommendedName>
</protein>
<comment type="caution">
    <text evidence="1">The sequence shown here is derived from an EMBL/GenBank/DDBJ whole genome shotgun (WGS) entry which is preliminary data.</text>
</comment>
<dbReference type="AlphaFoldDB" id="X1TRF1"/>
<gene>
    <name evidence="1" type="ORF">S12H4_34334</name>
</gene>
<dbReference type="EMBL" id="BARW01020306">
    <property type="protein sequence ID" value="GAI90135.1"/>
    <property type="molecule type" value="Genomic_DNA"/>
</dbReference>